<keyword evidence="4 6" id="KW-0573">Peptidoglycan synthesis</keyword>
<dbReference type="Pfam" id="PF03734">
    <property type="entry name" value="YkuD"/>
    <property type="match status" value="1"/>
</dbReference>
<evidence type="ECO:0000256" key="3">
    <source>
        <dbReference type="ARBA" id="ARBA00022960"/>
    </source>
</evidence>
<comment type="pathway">
    <text evidence="1 6">Cell wall biogenesis; peptidoglycan biosynthesis.</text>
</comment>
<dbReference type="GO" id="GO:0005576">
    <property type="term" value="C:extracellular region"/>
    <property type="evidence" value="ECO:0007669"/>
    <property type="project" value="TreeGrafter"/>
</dbReference>
<dbReference type="Proteomes" id="UP000093267">
    <property type="component" value="Chromosome"/>
</dbReference>
<dbReference type="CDD" id="cd16913">
    <property type="entry name" value="YkuD_like"/>
    <property type="match status" value="1"/>
</dbReference>
<reference evidence="8 9" key="1">
    <citation type="submission" date="2016-03" db="EMBL/GenBank/DDBJ databases">
        <title>Pediococcus and Lactobacillus from brewery environment - whole genome sequencing and assembly.</title>
        <authorList>
            <person name="Behr J."/>
            <person name="Geissler A.J."/>
            <person name="Vogel R.F."/>
        </authorList>
    </citation>
    <scope>NUCLEOTIDE SEQUENCE [LARGE SCALE GENOMIC DNA]</scope>
    <source>
        <strain evidence="8 9">TMW 1.1995</strain>
    </source>
</reference>
<evidence type="ECO:0000256" key="1">
    <source>
        <dbReference type="ARBA" id="ARBA00004752"/>
    </source>
</evidence>
<dbReference type="RefSeq" id="WP_065902053.1">
    <property type="nucleotide sequence ID" value="NZ_CP014912.1"/>
</dbReference>
<keyword evidence="3 6" id="KW-0133">Cell shape</keyword>
<dbReference type="InterPro" id="IPR038054">
    <property type="entry name" value="LD_TPept-like_central_sf"/>
</dbReference>
<dbReference type="InterPro" id="IPR022029">
    <property type="entry name" value="YoaR-like_PG-bd"/>
</dbReference>
<protein>
    <recommendedName>
        <fullName evidence="7">L,D-TPase catalytic domain-containing protein</fullName>
    </recommendedName>
</protein>
<evidence type="ECO:0000256" key="5">
    <source>
        <dbReference type="ARBA" id="ARBA00023316"/>
    </source>
</evidence>
<dbReference type="PANTHER" id="PTHR30582">
    <property type="entry name" value="L,D-TRANSPEPTIDASE"/>
    <property type="match status" value="1"/>
</dbReference>
<dbReference type="GO" id="GO:0008360">
    <property type="term" value="P:regulation of cell shape"/>
    <property type="evidence" value="ECO:0007669"/>
    <property type="project" value="UniProtKB-UniRule"/>
</dbReference>
<sequence length="467" mass="50854">MARKRRTTKHSATKKWVLIGLIALIVVGAGGAVGYVSYYNQRFKPAKINGITVTNMTASQAADKINNSDSTTSSNTIAVSKSKINVSTATVNKLLQKRNNDGHALETVSLKVANTVSASDYNYRINTLLPAFKSEIETINANRTTPVNAKVTYADGKTTVTKSQNGTALDEATMVKSFKEQAKTDLEIDVKKTIDTPVKADSSAIKTTETNLKSLLNRTVNVTYGSTTWHFKASDYLKSVTASVDGKYTYDSSTLATEIAKLANEHDTKGKSFSYKTHSGTTIKTKVGSSTYGWSIEQTKLKTAILAAFEKSGTQTLNLKNYVSGLGYGKSGVGGTRVEVDLKTLEEYAYVNNKLVFSTPVMSGTVTGSDKTPQGVFYVLYKQRNATLRGENDNGTSTSYASKVKYWMPFTEDGVGLHDSSWQPSSVYGNVSDRSEYHSHGCINNPPSKIKALWEVVSTNEPVVVYY</sequence>
<dbReference type="GO" id="GO:0071555">
    <property type="term" value="P:cell wall organization"/>
    <property type="evidence" value="ECO:0007669"/>
    <property type="project" value="UniProtKB-UniRule"/>
</dbReference>
<dbReference type="SUPFAM" id="SSF141523">
    <property type="entry name" value="L,D-transpeptidase catalytic domain-like"/>
    <property type="match status" value="1"/>
</dbReference>
<feature type="domain" description="L,D-TPase catalytic" evidence="7">
    <location>
        <begin position="336"/>
        <end position="466"/>
    </location>
</feature>
<dbReference type="SUPFAM" id="SSF143985">
    <property type="entry name" value="L,D-transpeptidase pre-catalytic domain-like"/>
    <property type="match status" value="1"/>
</dbReference>
<dbReference type="InterPro" id="IPR038063">
    <property type="entry name" value="Transpep_catalytic_dom"/>
</dbReference>
<evidence type="ECO:0000256" key="4">
    <source>
        <dbReference type="ARBA" id="ARBA00022984"/>
    </source>
</evidence>
<dbReference type="InterPro" id="IPR005490">
    <property type="entry name" value="LD_TPept_cat_dom"/>
</dbReference>
<dbReference type="AlphaFoldDB" id="A0A1B2IXE4"/>
<dbReference type="STRING" id="240427.AYR62_14925"/>
<dbReference type="PROSITE" id="PS52029">
    <property type="entry name" value="LD_TPASE"/>
    <property type="match status" value="1"/>
</dbReference>
<feature type="active site" description="Proton donor/acceptor" evidence="6">
    <location>
        <position position="418"/>
    </location>
</feature>
<dbReference type="PANTHER" id="PTHR30582:SF33">
    <property type="entry name" value="EXPORTED PROTEIN"/>
    <property type="match status" value="1"/>
</dbReference>
<gene>
    <name evidence="8" type="ORF">AYR63_05915</name>
</gene>
<keyword evidence="2" id="KW-0808">Transferase</keyword>
<evidence type="ECO:0000313" key="8">
    <source>
        <dbReference type="EMBL" id="ANZ66713.1"/>
    </source>
</evidence>
<feature type="active site" description="Nucleophile" evidence="6">
    <location>
        <position position="442"/>
    </location>
</feature>
<proteinExistence type="predicted"/>
<organism evidence="8 9">
    <name type="scientific">Secundilactobacillus paracollinoides</name>
    <dbReference type="NCBI Taxonomy" id="240427"/>
    <lineage>
        <taxon>Bacteria</taxon>
        <taxon>Bacillati</taxon>
        <taxon>Bacillota</taxon>
        <taxon>Bacilli</taxon>
        <taxon>Lactobacillales</taxon>
        <taxon>Lactobacillaceae</taxon>
        <taxon>Secundilactobacillus</taxon>
    </lineage>
</organism>
<keyword evidence="9" id="KW-1185">Reference proteome</keyword>
<dbReference type="GO" id="GO:0016740">
    <property type="term" value="F:transferase activity"/>
    <property type="evidence" value="ECO:0007669"/>
    <property type="project" value="UniProtKB-KW"/>
</dbReference>
<evidence type="ECO:0000256" key="2">
    <source>
        <dbReference type="ARBA" id="ARBA00022679"/>
    </source>
</evidence>
<dbReference type="InterPro" id="IPR050979">
    <property type="entry name" value="LD-transpeptidase"/>
</dbReference>
<dbReference type="Gene3D" id="3.10.20.800">
    <property type="match status" value="1"/>
</dbReference>
<accession>A0A1B2IXE4</accession>
<dbReference type="EMBL" id="CP014924">
    <property type="protein sequence ID" value="ANZ66713.1"/>
    <property type="molecule type" value="Genomic_DNA"/>
</dbReference>
<evidence type="ECO:0000256" key="6">
    <source>
        <dbReference type="PROSITE-ProRule" id="PRU01373"/>
    </source>
</evidence>
<dbReference type="GO" id="GO:0018104">
    <property type="term" value="P:peptidoglycan-protein cross-linking"/>
    <property type="evidence" value="ECO:0007669"/>
    <property type="project" value="TreeGrafter"/>
</dbReference>
<dbReference type="Gene3D" id="2.40.440.10">
    <property type="entry name" value="L,D-transpeptidase catalytic domain-like"/>
    <property type="match status" value="1"/>
</dbReference>
<name>A0A1B2IXE4_9LACO</name>
<evidence type="ECO:0000313" key="9">
    <source>
        <dbReference type="Proteomes" id="UP000093267"/>
    </source>
</evidence>
<keyword evidence="5 6" id="KW-0961">Cell wall biogenesis/degradation</keyword>
<dbReference type="OrthoDB" id="3176960at2"/>
<evidence type="ECO:0000259" key="7">
    <source>
        <dbReference type="PROSITE" id="PS52029"/>
    </source>
</evidence>
<dbReference type="GO" id="GO:0071972">
    <property type="term" value="F:peptidoglycan L,D-transpeptidase activity"/>
    <property type="evidence" value="ECO:0007669"/>
    <property type="project" value="TreeGrafter"/>
</dbReference>
<dbReference type="Pfam" id="PF12229">
    <property type="entry name" value="PG_binding_4"/>
    <property type="match status" value="1"/>
</dbReference>
<dbReference type="UniPathway" id="UPA00219"/>